<keyword evidence="4 7" id="KW-0067">ATP-binding</keyword>
<gene>
    <name evidence="7" type="ORF">D7I46_04085</name>
</gene>
<dbReference type="PROSITE" id="PS50893">
    <property type="entry name" value="ABC_TRANSPORTER_2"/>
    <property type="match status" value="1"/>
</dbReference>
<dbReference type="RefSeq" id="WP_120773283.1">
    <property type="nucleotide sequence ID" value="NZ_CP032627.1"/>
</dbReference>
<name>A0A387BIA4_9LACT</name>
<evidence type="ECO:0000256" key="3">
    <source>
        <dbReference type="ARBA" id="ARBA00022741"/>
    </source>
</evidence>
<dbReference type="EMBL" id="CP032627">
    <property type="protein sequence ID" value="AYG01914.1"/>
    <property type="molecule type" value="Genomic_DNA"/>
</dbReference>
<dbReference type="SMART" id="SM00382">
    <property type="entry name" value="AAA"/>
    <property type="match status" value="1"/>
</dbReference>
<dbReference type="GO" id="GO:0015418">
    <property type="term" value="F:ABC-type quaternary ammonium compound transporting activity"/>
    <property type="evidence" value="ECO:0007669"/>
    <property type="project" value="UniProtKB-EC"/>
</dbReference>
<evidence type="ECO:0000256" key="4">
    <source>
        <dbReference type="ARBA" id="ARBA00022840"/>
    </source>
</evidence>
<accession>A0A387BIA4</accession>
<dbReference type="AlphaFoldDB" id="A0A387BIA4"/>
<dbReference type="EC" id="7.6.2.9" evidence="5"/>
<dbReference type="Proteomes" id="UP000269374">
    <property type="component" value="Chromosome"/>
</dbReference>
<dbReference type="GO" id="GO:0005524">
    <property type="term" value="F:ATP binding"/>
    <property type="evidence" value="ECO:0007669"/>
    <property type="project" value="UniProtKB-KW"/>
</dbReference>
<dbReference type="Gene3D" id="3.40.50.300">
    <property type="entry name" value="P-loop containing nucleotide triphosphate hydrolases"/>
    <property type="match status" value="1"/>
</dbReference>
<proteinExistence type="inferred from homology"/>
<dbReference type="KEGG" id="lact:D7I46_04085"/>
<reference evidence="7 8" key="1">
    <citation type="submission" date="2018-09" db="EMBL/GenBank/DDBJ databases">
        <title>Genome sequencing of strain 1JSPR-7.</title>
        <authorList>
            <person name="Heo J."/>
            <person name="Kim S.-J."/>
            <person name="Kwon S.-W."/>
        </authorList>
    </citation>
    <scope>NUCLEOTIDE SEQUENCE [LARGE SCALE GENOMIC DNA]</scope>
    <source>
        <strain evidence="7 8">1JSPR-7</strain>
    </source>
</reference>
<dbReference type="GO" id="GO:0016887">
    <property type="term" value="F:ATP hydrolysis activity"/>
    <property type="evidence" value="ECO:0007669"/>
    <property type="project" value="InterPro"/>
</dbReference>
<evidence type="ECO:0000256" key="1">
    <source>
        <dbReference type="ARBA" id="ARBA00005417"/>
    </source>
</evidence>
<dbReference type="PANTHER" id="PTHR43117:SF4">
    <property type="entry name" value="OSMOPROTECTANT IMPORT ATP-BINDING PROTEIN OSMV"/>
    <property type="match status" value="1"/>
</dbReference>
<dbReference type="PROSITE" id="PS00211">
    <property type="entry name" value="ABC_TRANSPORTER_1"/>
    <property type="match status" value="1"/>
</dbReference>
<organism evidence="7 8">
    <name type="scientific">Lactococcus allomyrinae</name>
    <dbReference type="NCBI Taxonomy" id="2419773"/>
    <lineage>
        <taxon>Bacteria</taxon>
        <taxon>Bacillati</taxon>
        <taxon>Bacillota</taxon>
        <taxon>Bacilli</taxon>
        <taxon>Lactobacillales</taxon>
        <taxon>Streptococcaceae</taxon>
        <taxon>Lactococcus</taxon>
    </lineage>
</organism>
<dbReference type="FunFam" id="3.40.50.300:FF:000425">
    <property type="entry name" value="Probable ABC transporter, ATP-binding subunit"/>
    <property type="match status" value="1"/>
</dbReference>
<keyword evidence="2" id="KW-0813">Transport</keyword>
<evidence type="ECO:0000256" key="2">
    <source>
        <dbReference type="ARBA" id="ARBA00022448"/>
    </source>
</evidence>
<dbReference type="OrthoDB" id="9802264at2"/>
<comment type="similarity">
    <text evidence="1">Belongs to the ABC transporter superfamily.</text>
</comment>
<keyword evidence="3" id="KW-0547">Nucleotide-binding</keyword>
<dbReference type="PANTHER" id="PTHR43117">
    <property type="entry name" value="OSMOPROTECTANT IMPORT ATP-BINDING PROTEIN OSMV"/>
    <property type="match status" value="1"/>
</dbReference>
<dbReference type="InterPro" id="IPR003593">
    <property type="entry name" value="AAA+_ATPase"/>
</dbReference>
<evidence type="ECO:0000259" key="6">
    <source>
        <dbReference type="PROSITE" id="PS50893"/>
    </source>
</evidence>
<dbReference type="InterPro" id="IPR017871">
    <property type="entry name" value="ABC_transporter-like_CS"/>
</dbReference>
<evidence type="ECO:0000313" key="7">
    <source>
        <dbReference type="EMBL" id="AYG01914.1"/>
    </source>
</evidence>
<feature type="domain" description="ABC transporter" evidence="6">
    <location>
        <begin position="6"/>
        <end position="240"/>
    </location>
</feature>
<evidence type="ECO:0000313" key="8">
    <source>
        <dbReference type="Proteomes" id="UP000269374"/>
    </source>
</evidence>
<dbReference type="SUPFAM" id="SSF52540">
    <property type="entry name" value="P-loop containing nucleoside triphosphate hydrolases"/>
    <property type="match status" value="1"/>
</dbReference>
<dbReference type="InterPro" id="IPR027417">
    <property type="entry name" value="P-loop_NTPase"/>
</dbReference>
<dbReference type="Pfam" id="PF00005">
    <property type="entry name" value="ABC_tran"/>
    <property type="match status" value="1"/>
</dbReference>
<protein>
    <recommendedName>
        <fullName evidence="5">ABC-type quaternary amine transporter</fullName>
        <ecNumber evidence="5">7.6.2.9</ecNumber>
    </recommendedName>
</protein>
<sequence length="316" mass="35195">MTEAIIEFKGVGLSYGDKKVVQGLDFKIENGEIFVLVGPSGGGKTSTLKMINALVVPTDGDIYFSGKRIKDYDLQNLRLRIGYVLQQIALFPNMTVQQNIELIPELRGWDKAKRHERTDYLLNKVGLEADKYRGRYPHELSGGEQQRIGILRAIAAEPDLILMDEPFSALDPISRTALQDLILDIHDELGTTIVFVTHDMNEALKVGTRIAVVTDGTIAQLDTPEAIKNNPATEFVKSFFSAANFSQKYTLRDVLSKISLVNTKQPTELALSVLTDLSVAYEHLVSTDSIAIFDENEQFLGNLTRENVFEFLSVAQ</sequence>
<dbReference type="InterPro" id="IPR003439">
    <property type="entry name" value="ABC_transporter-like_ATP-bd"/>
</dbReference>
<evidence type="ECO:0000256" key="5">
    <source>
        <dbReference type="ARBA" id="ARBA00066388"/>
    </source>
</evidence>
<keyword evidence="8" id="KW-1185">Reference proteome</keyword>